<keyword evidence="1" id="KW-0472">Membrane</keyword>
<dbReference type="Proteomes" id="UP000271974">
    <property type="component" value="Unassembled WGS sequence"/>
</dbReference>
<reference evidence="2 3" key="1">
    <citation type="submission" date="2019-01" db="EMBL/GenBank/DDBJ databases">
        <title>A draft genome assembly of the solar-powered sea slug Elysia chlorotica.</title>
        <authorList>
            <person name="Cai H."/>
            <person name="Li Q."/>
            <person name="Fang X."/>
            <person name="Li J."/>
            <person name="Curtis N.E."/>
            <person name="Altenburger A."/>
            <person name="Shibata T."/>
            <person name="Feng M."/>
            <person name="Maeda T."/>
            <person name="Schwartz J.A."/>
            <person name="Shigenobu S."/>
            <person name="Lundholm N."/>
            <person name="Nishiyama T."/>
            <person name="Yang H."/>
            <person name="Hasebe M."/>
            <person name="Li S."/>
            <person name="Pierce S.K."/>
            <person name="Wang J."/>
        </authorList>
    </citation>
    <scope>NUCLEOTIDE SEQUENCE [LARGE SCALE GENOMIC DNA]</scope>
    <source>
        <strain evidence="2">EC2010</strain>
        <tissue evidence="2">Whole organism of an adult</tissue>
    </source>
</reference>
<accession>A0A3S0ZR03</accession>
<proteinExistence type="predicted"/>
<gene>
    <name evidence="2" type="ORF">EGW08_007539</name>
</gene>
<evidence type="ECO:0000313" key="2">
    <source>
        <dbReference type="EMBL" id="RUS84711.1"/>
    </source>
</evidence>
<keyword evidence="1" id="KW-0812">Transmembrane</keyword>
<keyword evidence="1" id="KW-1133">Transmembrane helix</keyword>
<protein>
    <submittedName>
        <fullName evidence="2">Uncharacterized protein</fullName>
    </submittedName>
</protein>
<evidence type="ECO:0000313" key="3">
    <source>
        <dbReference type="Proteomes" id="UP000271974"/>
    </source>
</evidence>
<organism evidence="2 3">
    <name type="scientific">Elysia chlorotica</name>
    <name type="common">Eastern emerald elysia</name>
    <name type="synonym">Sea slug</name>
    <dbReference type="NCBI Taxonomy" id="188477"/>
    <lineage>
        <taxon>Eukaryota</taxon>
        <taxon>Metazoa</taxon>
        <taxon>Spiralia</taxon>
        <taxon>Lophotrochozoa</taxon>
        <taxon>Mollusca</taxon>
        <taxon>Gastropoda</taxon>
        <taxon>Heterobranchia</taxon>
        <taxon>Euthyneura</taxon>
        <taxon>Panpulmonata</taxon>
        <taxon>Sacoglossa</taxon>
        <taxon>Placobranchoidea</taxon>
        <taxon>Plakobranchidae</taxon>
        <taxon>Elysia</taxon>
    </lineage>
</organism>
<evidence type="ECO:0000256" key="1">
    <source>
        <dbReference type="SAM" id="Phobius"/>
    </source>
</evidence>
<keyword evidence="3" id="KW-1185">Reference proteome</keyword>
<dbReference type="AlphaFoldDB" id="A0A3S0ZR03"/>
<dbReference type="EMBL" id="RQTK01000196">
    <property type="protein sequence ID" value="RUS84711.1"/>
    <property type="molecule type" value="Genomic_DNA"/>
</dbReference>
<feature type="transmembrane region" description="Helical" evidence="1">
    <location>
        <begin position="91"/>
        <end position="112"/>
    </location>
</feature>
<comment type="caution">
    <text evidence="2">The sequence shown here is derived from an EMBL/GenBank/DDBJ whole genome shotgun (WGS) entry which is preliminary data.</text>
</comment>
<sequence>MCCRKKKTSSFFRKLYLCLVLVLFRAKHTYFLPISSGNQIHLGCFYYYFNIRTDNCAKFIESFHKIVHVLLSVLSVNTAPKDFELGNTVELQILVFVIPGFIPGSVSSFFFFF</sequence>
<name>A0A3S0ZR03_ELYCH</name>